<evidence type="ECO:0000313" key="17">
    <source>
        <dbReference type="EMBL" id="SEI97041.1"/>
    </source>
</evidence>
<dbReference type="CDD" id="cd01169">
    <property type="entry name" value="HMPP_kinase"/>
    <property type="match status" value="1"/>
</dbReference>
<evidence type="ECO:0000256" key="9">
    <source>
        <dbReference type="ARBA" id="ARBA00022741"/>
    </source>
</evidence>
<evidence type="ECO:0000256" key="10">
    <source>
        <dbReference type="ARBA" id="ARBA00022777"/>
    </source>
</evidence>
<dbReference type="InterPro" id="IPR013749">
    <property type="entry name" value="PM/HMP-P_kinase-1"/>
</dbReference>
<proteinExistence type="inferred from homology"/>
<sequence>MSKRQVLTIAGSDSGGGAGIQADVKTFQERNVFGTSVITAVTAQNTLGVHGIYNVPLEGVRAQMDAVFSDLDIAALKTGMLVDESYITLIADELATHPDIPSVIDPVMVAKGGALLMKTEALKAMRDKLVPMATVVTPNIPEAEALAGMQIKTEEDMKKAATILRKKGSKNVLIKGGHMLDKTCARDYLLMEDQTERWYETPRIDTKDTHGTGCTFSACIAAELAKGKTVEQAVKIGKAYIQAAISQPIHVGNGHGPTNHWAYRESQQ</sequence>
<keyword evidence="9" id="KW-0547">Nucleotide-binding</keyword>
<comment type="pathway">
    <text evidence="3">Cofactor biosynthesis; thiamine diphosphate biosynthesis; 4-amino-2-methyl-5-diphosphomethylpyrimidine from 5-amino-1-(5-phospho-D-ribosyl)imidazole: step 3/3.</text>
</comment>
<dbReference type="Proteomes" id="UP000198564">
    <property type="component" value="Unassembled WGS sequence"/>
</dbReference>
<reference evidence="18" key="1">
    <citation type="submission" date="2016-10" db="EMBL/GenBank/DDBJ databases">
        <authorList>
            <person name="Varghese N."/>
            <person name="Submissions S."/>
        </authorList>
    </citation>
    <scope>NUCLEOTIDE SEQUENCE [LARGE SCALE GENOMIC DNA]</scope>
    <source>
        <strain evidence="18">DSM 25751</strain>
    </source>
</reference>
<dbReference type="GO" id="GO:0008972">
    <property type="term" value="F:phosphomethylpyrimidine kinase activity"/>
    <property type="evidence" value="ECO:0007669"/>
    <property type="project" value="UniProtKB-EC"/>
</dbReference>
<dbReference type="SUPFAM" id="SSF53613">
    <property type="entry name" value="Ribokinase-like"/>
    <property type="match status" value="1"/>
</dbReference>
<evidence type="ECO:0000256" key="15">
    <source>
        <dbReference type="ARBA" id="ARBA00043176"/>
    </source>
</evidence>
<gene>
    <name evidence="17" type="ORF">SAMN04488113_1403</name>
</gene>
<dbReference type="Pfam" id="PF08543">
    <property type="entry name" value="Phos_pyr_kin"/>
    <property type="match status" value="1"/>
</dbReference>
<evidence type="ECO:0000256" key="8">
    <source>
        <dbReference type="ARBA" id="ARBA00022679"/>
    </source>
</evidence>
<dbReference type="OrthoDB" id="9810880at2"/>
<evidence type="ECO:0000256" key="4">
    <source>
        <dbReference type="ARBA" id="ARBA00009879"/>
    </source>
</evidence>
<dbReference type="EC" id="2.7.4.7" evidence="6"/>
<evidence type="ECO:0000313" key="18">
    <source>
        <dbReference type="Proteomes" id="UP000198564"/>
    </source>
</evidence>
<dbReference type="InterPro" id="IPR029056">
    <property type="entry name" value="Ribokinase-like"/>
</dbReference>
<feature type="domain" description="Pyridoxamine kinase/Phosphomethylpyrimidine kinase" evidence="16">
    <location>
        <begin position="13"/>
        <end position="259"/>
    </location>
</feature>
<dbReference type="STRING" id="1130080.SAMN04488113_1403"/>
<dbReference type="EC" id="2.7.1.49" evidence="5"/>
<dbReference type="NCBIfam" id="TIGR00097">
    <property type="entry name" value="HMP-P_kinase"/>
    <property type="match status" value="1"/>
</dbReference>
<keyword evidence="18" id="KW-1185">Reference proteome</keyword>
<keyword evidence="12" id="KW-0784">Thiamine biosynthesis</keyword>
<dbReference type="FunFam" id="3.40.1190.20:FF:000003">
    <property type="entry name" value="Phosphomethylpyrimidine kinase ThiD"/>
    <property type="match status" value="1"/>
</dbReference>
<evidence type="ECO:0000256" key="13">
    <source>
        <dbReference type="ARBA" id="ARBA00037917"/>
    </source>
</evidence>
<evidence type="ECO:0000256" key="1">
    <source>
        <dbReference type="ARBA" id="ARBA00000151"/>
    </source>
</evidence>
<keyword evidence="11" id="KW-0067">ATP-binding</keyword>
<name>A0A1H6UXS6_9LACT</name>
<dbReference type="GO" id="GO:0005524">
    <property type="term" value="F:ATP binding"/>
    <property type="evidence" value="ECO:0007669"/>
    <property type="project" value="UniProtKB-KW"/>
</dbReference>
<dbReference type="RefSeq" id="WP_091636169.1">
    <property type="nucleotide sequence ID" value="NZ_FNYW01000040.1"/>
</dbReference>
<evidence type="ECO:0000256" key="14">
    <source>
        <dbReference type="ARBA" id="ARBA00042102"/>
    </source>
</evidence>
<comment type="similarity">
    <text evidence="4">Belongs to the ThiD family.</text>
</comment>
<organism evidence="17 18">
    <name type="scientific">Alkalibacterium gilvum</name>
    <dbReference type="NCBI Taxonomy" id="1130080"/>
    <lineage>
        <taxon>Bacteria</taxon>
        <taxon>Bacillati</taxon>
        <taxon>Bacillota</taxon>
        <taxon>Bacilli</taxon>
        <taxon>Lactobacillales</taxon>
        <taxon>Carnobacteriaceae</taxon>
        <taxon>Alkalibacterium</taxon>
    </lineage>
</organism>
<evidence type="ECO:0000256" key="5">
    <source>
        <dbReference type="ARBA" id="ARBA00012135"/>
    </source>
</evidence>
<keyword evidence="8" id="KW-0808">Transferase</keyword>
<comment type="pathway">
    <text evidence="13">Cofactor biosynthesis; thiamine diphosphate biosynthesis; 4-amino-2-methyl-5-diphosphomethylpyrimidine from 5-amino-1-(5-phospho-D-ribosyl)imidazole: step 2/3.</text>
</comment>
<dbReference type="Gene3D" id="3.40.1190.20">
    <property type="match status" value="1"/>
</dbReference>
<dbReference type="GO" id="GO:0005829">
    <property type="term" value="C:cytosol"/>
    <property type="evidence" value="ECO:0007669"/>
    <property type="project" value="TreeGrafter"/>
</dbReference>
<dbReference type="GO" id="GO:0009228">
    <property type="term" value="P:thiamine biosynthetic process"/>
    <property type="evidence" value="ECO:0007669"/>
    <property type="project" value="UniProtKB-KW"/>
</dbReference>
<dbReference type="AlphaFoldDB" id="A0A1H6UXS6"/>
<accession>A0A1H6UXS6</accession>
<dbReference type="PANTHER" id="PTHR20858">
    <property type="entry name" value="PHOSPHOMETHYLPYRIMIDINE KINASE"/>
    <property type="match status" value="1"/>
</dbReference>
<evidence type="ECO:0000259" key="16">
    <source>
        <dbReference type="Pfam" id="PF08543"/>
    </source>
</evidence>
<protein>
    <recommendedName>
        <fullName evidence="7">Hydroxymethylpyrimidine/phosphomethylpyrimidine kinase</fullName>
        <ecNumber evidence="5">2.7.1.49</ecNumber>
        <ecNumber evidence="6">2.7.4.7</ecNumber>
    </recommendedName>
    <alternativeName>
        <fullName evidence="14">Hydroxymethylpyrimidine kinase</fullName>
    </alternativeName>
    <alternativeName>
        <fullName evidence="15">Hydroxymethylpyrimidine phosphate kinase</fullName>
    </alternativeName>
</protein>
<dbReference type="PANTHER" id="PTHR20858:SF17">
    <property type="entry name" value="HYDROXYMETHYLPYRIMIDINE_PHOSPHOMETHYLPYRIMIDINE KINASE THI20-RELATED"/>
    <property type="match status" value="1"/>
</dbReference>
<evidence type="ECO:0000256" key="12">
    <source>
        <dbReference type="ARBA" id="ARBA00022977"/>
    </source>
</evidence>
<comment type="catalytic activity">
    <reaction evidence="2">
        <text>4-amino-2-methyl-5-(phosphooxymethyl)pyrimidine + ATP = 4-amino-2-methyl-5-(diphosphooxymethyl)pyrimidine + ADP</text>
        <dbReference type="Rhea" id="RHEA:19893"/>
        <dbReference type="ChEBI" id="CHEBI:30616"/>
        <dbReference type="ChEBI" id="CHEBI:57841"/>
        <dbReference type="ChEBI" id="CHEBI:58354"/>
        <dbReference type="ChEBI" id="CHEBI:456216"/>
        <dbReference type="EC" id="2.7.4.7"/>
    </reaction>
</comment>
<dbReference type="EMBL" id="FNYW01000040">
    <property type="protein sequence ID" value="SEI97041.1"/>
    <property type="molecule type" value="Genomic_DNA"/>
</dbReference>
<evidence type="ECO:0000256" key="3">
    <source>
        <dbReference type="ARBA" id="ARBA00004769"/>
    </source>
</evidence>
<evidence type="ECO:0000256" key="2">
    <source>
        <dbReference type="ARBA" id="ARBA00000565"/>
    </source>
</evidence>
<evidence type="ECO:0000256" key="6">
    <source>
        <dbReference type="ARBA" id="ARBA00012963"/>
    </source>
</evidence>
<keyword evidence="10 17" id="KW-0418">Kinase</keyword>
<evidence type="ECO:0000256" key="11">
    <source>
        <dbReference type="ARBA" id="ARBA00022840"/>
    </source>
</evidence>
<dbReference type="InterPro" id="IPR004399">
    <property type="entry name" value="HMP/HMP-P_kinase_dom"/>
</dbReference>
<evidence type="ECO:0000256" key="7">
    <source>
        <dbReference type="ARBA" id="ARBA00019161"/>
    </source>
</evidence>
<dbReference type="GO" id="GO:0008902">
    <property type="term" value="F:hydroxymethylpyrimidine kinase activity"/>
    <property type="evidence" value="ECO:0007669"/>
    <property type="project" value="UniProtKB-EC"/>
</dbReference>
<comment type="catalytic activity">
    <reaction evidence="1">
        <text>4-amino-5-hydroxymethyl-2-methylpyrimidine + ATP = 4-amino-2-methyl-5-(phosphooxymethyl)pyrimidine + ADP + H(+)</text>
        <dbReference type="Rhea" id="RHEA:23096"/>
        <dbReference type="ChEBI" id="CHEBI:15378"/>
        <dbReference type="ChEBI" id="CHEBI:16892"/>
        <dbReference type="ChEBI" id="CHEBI:30616"/>
        <dbReference type="ChEBI" id="CHEBI:58354"/>
        <dbReference type="ChEBI" id="CHEBI:456216"/>
        <dbReference type="EC" id="2.7.1.49"/>
    </reaction>
</comment>